<evidence type="ECO:0000313" key="2">
    <source>
        <dbReference type="EMBL" id="WDR01920.1"/>
    </source>
</evidence>
<proteinExistence type="predicted"/>
<reference evidence="2 3" key="1">
    <citation type="submission" date="2023-02" db="EMBL/GenBank/DDBJ databases">
        <title>Devosia algicola sp. nov., isolated from the phycosphere of marine algae.</title>
        <authorList>
            <person name="Kim J.M."/>
            <person name="Lee J.K."/>
            <person name="Choi B.J."/>
            <person name="Bayburt H."/>
            <person name="Jeon C.O."/>
        </authorList>
    </citation>
    <scope>NUCLEOTIDE SEQUENCE [LARGE SCALE GENOMIC DNA]</scope>
    <source>
        <strain evidence="2 3">G20-9</strain>
    </source>
</reference>
<keyword evidence="2" id="KW-0503">Monooxygenase</keyword>
<dbReference type="PANTHER" id="PTHR46865">
    <property type="entry name" value="OXIDOREDUCTASE-RELATED"/>
    <property type="match status" value="1"/>
</dbReference>
<dbReference type="EMBL" id="CP118246">
    <property type="protein sequence ID" value="WDR01920.1"/>
    <property type="molecule type" value="Genomic_DNA"/>
</dbReference>
<dbReference type="InterPro" id="IPR051704">
    <property type="entry name" value="FAD_aromatic-hydroxylase"/>
</dbReference>
<organism evidence="2 3">
    <name type="scientific">Devosia algicola</name>
    <dbReference type="NCBI Taxonomy" id="3026418"/>
    <lineage>
        <taxon>Bacteria</taxon>
        <taxon>Pseudomonadati</taxon>
        <taxon>Pseudomonadota</taxon>
        <taxon>Alphaproteobacteria</taxon>
        <taxon>Hyphomicrobiales</taxon>
        <taxon>Devosiaceae</taxon>
        <taxon>Devosia</taxon>
    </lineage>
</organism>
<keyword evidence="3" id="KW-1185">Reference proteome</keyword>
<sequence>MKIAINGCGIAGPTLAWWLRRDGHEPVLLERAKQVREGGYIIDFWGTGYDVAEQMGLLPALKTRGYNMEHLLTVTAGGRTTSSINATVFDTLAEGRYFSIARSALSAGIFQACEGIETRFGTEVTQIDDRGDQVIVGLSDGTSENFDLVVGADGLHSKIRALVFGPQEQFEQRLGFHVAAFTMNGYQPRDELTVVSHTVPGRFLSRVTLRDDRTLVLMVVADEYLRKMSQDADAIRNETQKHFQRYRLGKRGDPGADG</sequence>
<dbReference type="SUPFAM" id="SSF51905">
    <property type="entry name" value="FAD/NAD(P)-binding domain"/>
    <property type="match status" value="1"/>
</dbReference>
<evidence type="ECO:0000313" key="3">
    <source>
        <dbReference type="Proteomes" id="UP001220530"/>
    </source>
</evidence>
<dbReference type="Pfam" id="PF01494">
    <property type="entry name" value="FAD_binding_3"/>
    <property type="match status" value="1"/>
</dbReference>
<dbReference type="InterPro" id="IPR036188">
    <property type="entry name" value="FAD/NAD-bd_sf"/>
</dbReference>
<keyword evidence="2" id="KW-0560">Oxidoreductase</keyword>
<dbReference type="RefSeq" id="WP_282218329.1">
    <property type="nucleotide sequence ID" value="NZ_CP118246.1"/>
</dbReference>
<accession>A0ABY7YLU3</accession>
<gene>
    <name evidence="2" type="ORF">PSQ19_14615</name>
</gene>
<dbReference type="Gene3D" id="3.50.50.60">
    <property type="entry name" value="FAD/NAD(P)-binding domain"/>
    <property type="match status" value="1"/>
</dbReference>
<dbReference type="PANTHER" id="PTHR46865:SF8">
    <property type="entry name" value="POSSIBLE OXIDOREDUCTASE"/>
    <property type="match status" value="1"/>
</dbReference>
<name>A0ABY7YLU3_9HYPH</name>
<evidence type="ECO:0000259" key="1">
    <source>
        <dbReference type="Pfam" id="PF01494"/>
    </source>
</evidence>
<dbReference type="Proteomes" id="UP001220530">
    <property type="component" value="Chromosome"/>
</dbReference>
<protein>
    <submittedName>
        <fullName evidence="2">FAD-dependent monooxygenase</fullName>
    </submittedName>
</protein>
<dbReference type="GO" id="GO:0004497">
    <property type="term" value="F:monooxygenase activity"/>
    <property type="evidence" value="ECO:0007669"/>
    <property type="project" value="UniProtKB-KW"/>
</dbReference>
<feature type="domain" description="FAD-binding" evidence="1">
    <location>
        <begin position="2"/>
        <end position="222"/>
    </location>
</feature>
<dbReference type="InterPro" id="IPR002938">
    <property type="entry name" value="FAD-bd"/>
</dbReference>